<proteinExistence type="predicted"/>
<sequence>MYDAVEKAEVINGILNAAGKSGKKIIRISNIGDIFGRAKQVLIEVQTSLATCLIKAIKIKIRGGEAQSLMTHTAIEENTDWVLLSDAYIKPQTAARFQHGKGKADIHITNTNLQLEETDEVNGNFVLAEVAGIPRTAVTLALKLSLGSYLLWKNI</sequence>
<dbReference type="AlphaFoldDB" id="A0A1B0B1T4"/>
<dbReference type="EnsemblMetazoa" id="GPPI016093-RA">
    <property type="protein sequence ID" value="GPPI016093-PA"/>
    <property type="gene ID" value="GPPI016093"/>
</dbReference>
<keyword evidence="2" id="KW-1185">Reference proteome</keyword>
<protein>
    <submittedName>
        <fullName evidence="1">Uncharacterized protein</fullName>
    </submittedName>
</protein>
<accession>A0A1B0B1T4</accession>
<evidence type="ECO:0000313" key="1">
    <source>
        <dbReference type="EnsemblMetazoa" id="GPPI016093-PA"/>
    </source>
</evidence>
<dbReference type="EMBL" id="JXJN01007287">
    <property type="status" value="NOT_ANNOTATED_CDS"/>
    <property type="molecule type" value="Genomic_DNA"/>
</dbReference>
<dbReference type="VEuPathDB" id="VectorBase:GPPI016093"/>
<reference evidence="1" key="2">
    <citation type="submission" date="2020-05" db="UniProtKB">
        <authorList>
            <consortium name="EnsemblMetazoa"/>
        </authorList>
    </citation>
    <scope>IDENTIFICATION</scope>
    <source>
        <strain evidence="1">IAEA</strain>
    </source>
</reference>
<reference evidence="2" key="1">
    <citation type="submission" date="2015-01" db="EMBL/GenBank/DDBJ databases">
        <authorList>
            <person name="Aksoy S."/>
            <person name="Warren W."/>
            <person name="Wilson R.K."/>
        </authorList>
    </citation>
    <scope>NUCLEOTIDE SEQUENCE [LARGE SCALE GENOMIC DNA]</scope>
    <source>
        <strain evidence="2">IAEA</strain>
    </source>
</reference>
<organism evidence="1 2">
    <name type="scientific">Glossina palpalis gambiensis</name>
    <dbReference type="NCBI Taxonomy" id="67801"/>
    <lineage>
        <taxon>Eukaryota</taxon>
        <taxon>Metazoa</taxon>
        <taxon>Ecdysozoa</taxon>
        <taxon>Arthropoda</taxon>
        <taxon>Hexapoda</taxon>
        <taxon>Insecta</taxon>
        <taxon>Pterygota</taxon>
        <taxon>Neoptera</taxon>
        <taxon>Endopterygota</taxon>
        <taxon>Diptera</taxon>
        <taxon>Brachycera</taxon>
        <taxon>Muscomorpha</taxon>
        <taxon>Hippoboscoidea</taxon>
        <taxon>Glossinidae</taxon>
        <taxon>Glossina</taxon>
    </lineage>
</organism>
<evidence type="ECO:0000313" key="2">
    <source>
        <dbReference type="Proteomes" id="UP000092460"/>
    </source>
</evidence>
<dbReference type="Proteomes" id="UP000092460">
    <property type="component" value="Unassembled WGS sequence"/>
</dbReference>
<name>A0A1B0B1T4_9MUSC</name>